<dbReference type="AlphaFoldDB" id="A0A200HQV1"/>
<name>A0A200HQV1_9ENTE</name>
<protein>
    <submittedName>
        <fullName evidence="1">Uncharacterized protein</fullName>
    </submittedName>
</protein>
<comment type="caution">
    <text evidence="1">The sequence shown here is derived from an EMBL/GenBank/DDBJ whole genome shotgun (WGS) entry which is preliminary data.</text>
</comment>
<sequence length="37" mass="4580">FKKYFRIVEYQRIRISVNKCKRVSKYFSVCICVNECE</sequence>
<evidence type="ECO:0000313" key="2">
    <source>
        <dbReference type="Proteomes" id="UP000196503"/>
    </source>
</evidence>
<evidence type="ECO:0000313" key="1">
    <source>
        <dbReference type="EMBL" id="OUZ15038.1"/>
    </source>
</evidence>
<reference evidence="1 2" key="1">
    <citation type="submission" date="2017-05" db="EMBL/GenBank/DDBJ databases">
        <title>The Genome Sequence of Enterococcus faecium 2D5_DIV0622.</title>
        <authorList>
            <consortium name="The Broad Institute Genomics Platform"/>
            <consortium name="The Broad Institute Genomic Center for Infectious Diseases"/>
            <person name="Earl A."/>
            <person name="Manson A."/>
            <person name="Schwartman J."/>
            <person name="Gilmore M."/>
            <person name="Abouelleil A."/>
            <person name="Cao P."/>
            <person name="Chapman S."/>
            <person name="Cusick C."/>
            <person name="Shea T."/>
            <person name="Young S."/>
            <person name="Neafsey D."/>
            <person name="Nusbaum C."/>
            <person name="Birren B."/>
        </authorList>
    </citation>
    <scope>NUCLEOTIDE SEQUENCE [LARGE SCALE GENOMIC DNA]</scope>
    <source>
        <strain evidence="1 2">2D5_DIV0622</strain>
    </source>
</reference>
<dbReference type="EMBL" id="NIBL01000003">
    <property type="protein sequence ID" value="OUZ15038.1"/>
    <property type="molecule type" value="Genomic_DNA"/>
</dbReference>
<proteinExistence type="predicted"/>
<accession>A0A200HQV1</accession>
<organism evidence="1 2">
    <name type="scientific">Enterococcus cecorum</name>
    <dbReference type="NCBI Taxonomy" id="44008"/>
    <lineage>
        <taxon>Bacteria</taxon>
        <taxon>Bacillati</taxon>
        <taxon>Bacillota</taxon>
        <taxon>Bacilli</taxon>
        <taxon>Lactobacillales</taxon>
        <taxon>Enterococcaceae</taxon>
        <taxon>Enterococcus</taxon>
    </lineage>
</organism>
<feature type="non-terminal residue" evidence="1">
    <location>
        <position position="1"/>
    </location>
</feature>
<dbReference type="Proteomes" id="UP000196503">
    <property type="component" value="Unassembled WGS sequence"/>
</dbReference>
<gene>
    <name evidence="1" type="ORF">A5869_002145</name>
</gene>